<dbReference type="PANTHER" id="PTHR32133">
    <property type="entry name" value="OS07G0120400 PROTEIN"/>
    <property type="match status" value="1"/>
</dbReference>
<dbReference type="InterPro" id="IPR036047">
    <property type="entry name" value="F-box-like_dom_sf"/>
</dbReference>
<protein>
    <recommendedName>
        <fullName evidence="1">F-box domain-containing protein</fullName>
    </recommendedName>
</protein>
<dbReference type="Pfam" id="PF00646">
    <property type="entry name" value="F-box"/>
    <property type="match status" value="1"/>
</dbReference>
<evidence type="ECO:0000313" key="3">
    <source>
        <dbReference type="Proteomes" id="UP000604825"/>
    </source>
</evidence>
<dbReference type="Proteomes" id="UP000604825">
    <property type="component" value="Unassembled WGS sequence"/>
</dbReference>
<evidence type="ECO:0000313" key="2">
    <source>
        <dbReference type="EMBL" id="CAD6262051.1"/>
    </source>
</evidence>
<feature type="domain" description="F-box" evidence="1">
    <location>
        <begin position="17"/>
        <end position="60"/>
    </location>
</feature>
<comment type="caution">
    <text evidence="2">The sequence shown here is derived from an EMBL/GenBank/DDBJ whole genome shotgun (WGS) entry which is preliminary data.</text>
</comment>
<organism evidence="2 3">
    <name type="scientific">Miscanthus lutarioriparius</name>
    <dbReference type="NCBI Taxonomy" id="422564"/>
    <lineage>
        <taxon>Eukaryota</taxon>
        <taxon>Viridiplantae</taxon>
        <taxon>Streptophyta</taxon>
        <taxon>Embryophyta</taxon>
        <taxon>Tracheophyta</taxon>
        <taxon>Spermatophyta</taxon>
        <taxon>Magnoliopsida</taxon>
        <taxon>Liliopsida</taxon>
        <taxon>Poales</taxon>
        <taxon>Poaceae</taxon>
        <taxon>PACMAD clade</taxon>
        <taxon>Panicoideae</taxon>
        <taxon>Andropogonodae</taxon>
        <taxon>Andropogoneae</taxon>
        <taxon>Saccharinae</taxon>
        <taxon>Miscanthus</taxon>
    </lineage>
</organism>
<accession>A0A811QYD3</accession>
<name>A0A811QYD3_9POAL</name>
<dbReference type="AlphaFoldDB" id="A0A811QYD3"/>
<reference evidence="2" key="1">
    <citation type="submission" date="2020-10" db="EMBL/GenBank/DDBJ databases">
        <authorList>
            <person name="Han B."/>
            <person name="Lu T."/>
            <person name="Zhao Q."/>
            <person name="Huang X."/>
            <person name="Zhao Y."/>
        </authorList>
    </citation>
    <scope>NUCLEOTIDE SEQUENCE</scope>
</reference>
<dbReference type="SUPFAM" id="SSF81383">
    <property type="entry name" value="F-box domain"/>
    <property type="match status" value="1"/>
</dbReference>
<dbReference type="OrthoDB" id="689596at2759"/>
<sequence>MEMEEPPPPTLRAPPALPDELVEEVLLRSPPDDPAHLVRAALVCKRWSRLVSDLAFRPRFRDFHLQRRGAPMLGFLRNMFAANEPISARFVRTSASCPPLDTQRGWIALDARGGRVLLHRAADDERACLVLSARGGAPSWGICLAIWDPLSAAAGSHLELPVPVLPLAFWVQTLSQNTVMLESLSQVEYPSTDQQMGGNMHNFI</sequence>
<dbReference type="PANTHER" id="PTHR32133:SF358">
    <property type="entry name" value="F-BOX DOMAIN-CONTAINING PROTEIN"/>
    <property type="match status" value="1"/>
</dbReference>
<proteinExistence type="predicted"/>
<keyword evidence="3" id="KW-1185">Reference proteome</keyword>
<dbReference type="SMART" id="SM00256">
    <property type="entry name" value="FBOX"/>
    <property type="match status" value="1"/>
</dbReference>
<dbReference type="InterPro" id="IPR001810">
    <property type="entry name" value="F-box_dom"/>
</dbReference>
<dbReference type="Gene3D" id="1.20.1280.50">
    <property type="match status" value="1"/>
</dbReference>
<dbReference type="EMBL" id="CAJGYO010000012">
    <property type="protein sequence ID" value="CAD6262051.1"/>
    <property type="molecule type" value="Genomic_DNA"/>
</dbReference>
<gene>
    <name evidence="2" type="ORF">NCGR_LOCUS45431</name>
</gene>
<evidence type="ECO:0000259" key="1">
    <source>
        <dbReference type="SMART" id="SM00256"/>
    </source>
</evidence>